<comment type="function">
    <text evidence="6">Exonuclease involved in the 3' processing of various precursor tRNAs. Initiates hydrolysis at the 3'-terminus of an RNA molecule and releases 5'-mononucleotides.</text>
</comment>
<name>A0A6N7XPH7_9ACTN</name>
<dbReference type="GO" id="GO:0042780">
    <property type="term" value="P:tRNA 3'-end processing"/>
    <property type="evidence" value="ECO:0007669"/>
    <property type="project" value="UniProtKB-UniRule"/>
</dbReference>
<dbReference type="Proteomes" id="UP000469325">
    <property type="component" value="Unassembled WGS sequence"/>
</dbReference>
<evidence type="ECO:0000256" key="5">
    <source>
        <dbReference type="ARBA" id="ARBA00022839"/>
    </source>
</evidence>
<dbReference type="InterPro" id="IPR010997">
    <property type="entry name" value="HRDC-like_sf"/>
</dbReference>
<evidence type="ECO:0000313" key="8">
    <source>
        <dbReference type="EMBL" id="MST73158.1"/>
    </source>
</evidence>
<dbReference type="InterPro" id="IPR012337">
    <property type="entry name" value="RNaseH-like_sf"/>
</dbReference>
<dbReference type="PANTHER" id="PTHR47649">
    <property type="entry name" value="RIBONUCLEASE D"/>
    <property type="match status" value="1"/>
</dbReference>
<keyword evidence="9" id="KW-1185">Reference proteome</keyword>
<reference evidence="8 9" key="1">
    <citation type="submission" date="2019-08" db="EMBL/GenBank/DDBJ databases">
        <title>In-depth cultivation of the pig gut microbiome towards novel bacterial diversity and tailored functional studies.</title>
        <authorList>
            <person name="Wylensek D."/>
            <person name="Hitch T.C.A."/>
            <person name="Clavel T."/>
        </authorList>
    </citation>
    <scope>NUCLEOTIDE SEQUENCE [LARGE SCALE GENOMIC DNA]</scope>
    <source>
        <strain evidence="8 9">CA-Schmier-601-WT-1</strain>
    </source>
</reference>
<dbReference type="AlphaFoldDB" id="A0A6N7XPH7"/>
<dbReference type="SUPFAM" id="SSF47819">
    <property type="entry name" value="HRDC-like"/>
    <property type="match status" value="2"/>
</dbReference>
<keyword evidence="3 6" id="KW-0540">Nuclease</keyword>
<dbReference type="GO" id="GO:0033890">
    <property type="term" value="F:ribonuclease D activity"/>
    <property type="evidence" value="ECO:0007669"/>
    <property type="project" value="UniProtKB-UniRule"/>
</dbReference>
<dbReference type="InterPro" id="IPR036397">
    <property type="entry name" value="RNaseH_sf"/>
</dbReference>
<evidence type="ECO:0000256" key="6">
    <source>
        <dbReference type="HAMAP-Rule" id="MF_01899"/>
    </source>
</evidence>
<organism evidence="8 9">
    <name type="scientific">Olsenella porci</name>
    <dbReference type="NCBI Taxonomy" id="2652279"/>
    <lineage>
        <taxon>Bacteria</taxon>
        <taxon>Bacillati</taxon>
        <taxon>Actinomycetota</taxon>
        <taxon>Coriobacteriia</taxon>
        <taxon>Coriobacteriales</taxon>
        <taxon>Atopobiaceae</taxon>
        <taxon>Olsenella</taxon>
    </lineage>
</organism>
<keyword evidence="4 6" id="KW-0378">Hydrolase</keyword>
<dbReference type="NCBIfam" id="TIGR01388">
    <property type="entry name" value="rnd"/>
    <property type="match status" value="1"/>
</dbReference>
<dbReference type="EMBL" id="VUNC01000007">
    <property type="protein sequence ID" value="MST73158.1"/>
    <property type="molecule type" value="Genomic_DNA"/>
</dbReference>
<dbReference type="InterPro" id="IPR006292">
    <property type="entry name" value="RNase_D"/>
</dbReference>
<dbReference type="HAMAP" id="MF_01899">
    <property type="entry name" value="RNase_D"/>
    <property type="match status" value="1"/>
</dbReference>
<dbReference type="GO" id="GO:0008408">
    <property type="term" value="F:3'-5' exonuclease activity"/>
    <property type="evidence" value="ECO:0007669"/>
    <property type="project" value="InterPro"/>
</dbReference>
<accession>A0A6N7XPH7</accession>
<dbReference type="PANTHER" id="PTHR47649:SF1">
    <property type="entry name" value="RIBONUCLEASE D"/>
    <property type="match status" value="1"/>
</dbReference>
<dbReference type="GO" id="GO:0003676">
    <property type="term" value="F:nucleic acid binding"/>
    <property type="evidence" value="ECO:0007669"/>
    <property type="project" value="InterPro"/>
</dbReference>
<dbReference type="Gene3D" id="3.30.420.10">
    <property type="entry name" value="Ribonuclease H-like superfamily/Ribonuclease H"/>
    <property type="match status" value="1"/>
</dbReference>
<dbReference type="RefSeq" id="WP_326832292.1">
    <property type="nucleotide sequence ID" value="NZ_VUNC01000007.1"/>
</dbReference>
<comment type="caution">
    <text evidence="8">The sequence shown here is derived from an EMBL/GenBank/DDBJ whole genome shotgun (WGS) entry which is preliminary data.</text>
</comment>
<dbReference type="SUPFAM" id="SSF53098">
    <property type="entry name" value="Ribonuclease H-like"/>
    <property type="match status" value="1"/>
</dbReference>
<keyword evidence="5 6" id="KW-0269">Exonuclease</keyword>
<dbReference type="Pfam" id="PF01612">
    <property type="entry name" value="DNA_pol_A_exo1"/>
    <property type="match status" value="1"/>
</dbReference>
<comment type="catalytic activity">
    <reaction evidence="6">
        <text>Exonucleolytic cleavage that removes extra residues from the 3'-terminus of tRNA to produce 5'-mononucleotides.</text>
        <dbReference type="EC" id="3.1.13.5"/>
    </reaction>
</comment>
<dbReference type="GO" id="GO:0005737">
    <property type="term" value="C:cytoplasm"/>
    <property type="evidence" value="ECO:0007669"/>
    <property type="project" value="UniProtKB-SubCell"/>
</dbReference>
<comment type="cofactor">
    <cofactor evidence="6">
        <name>a divalent metal cation</name>
        <dbReference type="ChEBI" id="CHEBI:60240"/>
    </cofactor>
</comment>
<dbReference type="InterPro" id="IPR044876">
    <property type="entry name" value="HRDC_dom_sf"/>
</dbReference>
<protein>
    <recommendedName>
        <fullName evidence="6">Ribonuclease D</fullName>
        <shortName evidence="6">RNase D</shortName>
        <ecNumber evidence="6">3.1.13.5</ecNumber>
    </recommendedName>
</protein>
<comment type="similarity">
    <text evidence="6">Belongs to the RNase D family.</text>
</comment>
<evidence type="ECO:0000313" key="9">
    <source>
        <dbReference type="Proteomes" id="UP000469325"/>
    </source>
</evidence>
<dbReference type="Pfam" id="PF00570">
    <property type="entry name" value="HRDC"/>
    <property type="match status" value="1"/>
</dbReference>
<dbReference type="EC" id="3.1.13.5" evidence="6"/>
<evidence type="ECO:0000256" key="2">
    <source>
        <dbReference type="ARBA" id="ARBA00022694"/>
    </source>
</evidence>
<gene>
    <name evidence="6 8" type="primary">rnd</name>
    <name evidence="8" type="ORF">FYJ68_08580</name>
</gene>
<dbReference type="SMART" id="SM00341">
    <property type="entry name" value="HRDC"/>
    <property type="match status" value="1"/>
</dbReference>
<sequence>MYISDAEQLATFCERASGSGILAVDTEFIRERTYHPQLCLIQVATADESAAIDPILIKDLSPLVALLGDSRIVKVFHACGQDLEVINDAMGLVPAPSFDTQLAAAFVGYRNQIGYGALVEACCGVHLPKADSLTDWSRRPLDAEQLRYAEDDVTYLPAVYESLMAQLVERDRLSWLLPEMEDLTRPDRYERNPREAYLHLRRAGSLTRKQLAVARELCAWREGVAERRNLPRRWVLTDEVVLEACKRAPRTVDRLLRIRGTEQLGRAEAQAAVDAIARGLEANPNSLPERRRHERPGAQTESVLDLMYALLRLVSERSGVASQLIATRDDLLEFLNDPGSSSLSSGWRYDLLGCELERLLAGETGLTIKDGGIELL</sequence>
<dbReference type="PROSITE" id="PS50967">
    <property type="entry name" value="HRDC"/>
    <property type="match status" value="1"/>
</dbReference>
<evidence type="ECO:0000256" key="3">
    <source>
        <dbReference type="ARBA" id="ARBA00022722"/>
    </source>
</evidence>
<dbReference type="GO" id="GO:0000166">
    <property type="term" value="F:nucleotide binding"/>
    <property type="evidence" value="ECO:0007669"/>
    <property type="project" value="InterPro"/>
</dbReference>
<comment type="subcellular location">
    <subcellularLocation>
        <location evidence="6">Cytoplasm</location>
    </subcellularLocation>
</comment>
<dbReference type="InterPro" id="IPR051086">
    <property type="entry name" value="RNase_D-like"/>
</dbReference>
<evidence type="ECO:0000259" key="7">
    <source>
        <dbReference type="PROSITE" id="PS50967"/>
    </source>
</evidence>
<evidence type="ECO:0000256" key="4">
    <source>
        <dbReference type="ARBA" id="ARBA00022801"/>
    </source>
</evidence>
<dbReference type="InterPro" id="IPR002562">
    <property type="entry name" value="3'-5'_exonuclease_dom"/>
</dbReference>
<proteinExistence type="inferred from homology"/>
<feature type="domain" description="HRDC" evidence="7">
    <location>
        <begin position="207"/>
        <end position="286"/>
    </location>
</feature>
<evidence type="ECO:0000256" key="1">
    <source>
        <dbReference type="ARBA" id="ARBA00022490"/>
    </source>
</evidence>
<keyword evidence="2 6" id="KW-0819">tRNA processing</keyword>
<dbReference type="Gene3D" id="1.10.150.80">
    <property type="entry name" value="HRDC domain"/>
    <property type="match status" value="1"/>
</dbReference>
<dbReference type="InterPro" id="IPR002121">
    <property type="entry name" value="HRDC_dom"/>
</dbReference>
<dbReference type="CDD" id="cd06142">
    <property type="entry name" value="RNaseD_exo"/>
    <property type="match status" value="1"/>
</dbReference>
<dbReference type="SMART" id="SM00474">
    <property type="entry name" value="35EXOc"/>
    <property type="match status" value="1"/>
</dbReference>
<keyword evidence="1 6" id="KW-0963">Cytoplasm</keyword>